<sequence>MATAICDVENLDSIGWFLKKGVISVSGFGLSSDVFSDSPKQTKAKA</sequence>
<accession>A0A0J1B5D1</accession>
<dbReference type="Proteomes" id="UP000036367">
    <property type="component" value="Unassembled WGS sequence"/>
</dbReference>
<organism evidence="1 2">
    <name type="scientific">Rhodopirellula islandica</name>
    <dbReference type="NCBI Taxonomy" id="595434"/>
    <lineage>
        <taxon>Bacteria</taxon>
        <taxon>Pseudomonadati</taxon>
        <taxon>Planctomycetota</taxon>
        <taxon>Planctomycetia</taxon>
        <taxon>Pirellulales</taxon>
        <taxon>Pirellulaceae</taxon>
        <taxon>Rhodopirellula</taxon>
    </lineage>
</organism>
<comment type="caution">
    <text evidence="1">The sequence shown here is derived from an EMBL/GenBank/DDBJ whole genome shotgun (WGS) entry which is preliminary data.</text>
</comment>
<dbReference type="AlphaFoldDB" id="A0A0J1B5D1"/>
<dbReference type="EMBL" id="LECT01000048">
    <property type="protein sequence ID" value="KLU01818.1"/>
    <property type="molecule type" value="Genomic_DNA"/>
</dbReference>
<name>A0A0J1B5D1_RHOIS</name>
<dbReference type="PATRIC" id="fig|595434.4.peg.5701"/>
<keyword evidence="2" id="KW-1185">Reference proteome</keyword>
<proteinExistence type="predicted"/>
<reference evidence="1" key="1">
    <citation type="submission" date="2015-05" db="EMBL/GenBank/DDBJ databases">
        <title>Permanent draft genome of Rhodopirellula islandicus K833.</title>
        <authorList>
            <person name="Kizina J."/>
            <person name="Richter M."/>
            <person name="Glockner F.O."/>
            <person name="Harder J."/>
        </authorList>
    </citation>
    <scope>NUCLEOTIDE SEQUENCE [LARGE SCALE GENOMIC DNA]</scope>
    <source>
        <strain evidence="1">K833</strain>
    </source>
</reference>
<evidence type="ECO:0000313" key="2">
    <source>
        <dbReference type="Proteomes" id="UP000036367"/>
    </source>
</evidence>
<protein>
    <submittedName>
        <fullName evidence="1">Uncharacterized protein</fullName>
    </submittedName>
</protein>
<gene>
    <name evidence="1" type="ORF">RISK_006002</name>
</gene>
<evidence type="ECO:0000313" key="1">
    <source>
        <dbReference type="EMBL" id="KLU01818.1"/>
    </source>
</evidence>